<dbReference type="AlphaFoldDB" id="A0A3M3Y307"/>
<organism evidence="1 2">
    <name type="scientific">Pseudomonas fluorescens</name>
    <dbReference type="NCBI Taxonomy" id="294"/>
    <lineage>
        <taxon>Bacteria</taxon>
        <taxon>Pseudomonadati</taxon>
        <taxon>Pseudomonadota</taxon>
        <taxon>Gammaproteobacteria</taxon>
        <taxon>Pseudomonadales</taxon>
        <taxon>Pseudomonadaceae</taxon>
        <taxon>Pseudomonas</taxon>
    </lineage>
</organism>
<proteinExistence type="predicted"/>
<protein>
    <submittedName>
        <fullName evidence="1">Uncharacterized protein</fullName>
    </submittedName>
</protein>
<accession>A0A3M3Y307</accession>
<dbReference type="Proteomes" id="UP000248640">
    <property type="component" value="Chromosome 1"/>
</dbReference>
<dbReference type="EMBL" id="LS483372">
    <property type="protein sequence ID" value="SQF89539.1"/>
    <property type="molecule type" value="Genomic_DNA"/>
</dbReference>
<name>A0A3M3Y307_PSEFL</name>
<dbReference type="RefSeq" id="WP_096236810.1">
    <property type="nucleotide sequence ID" value="NZ_CBCRXZ010000034.1"/>
</dbReference>
<dbReference type="GeneID" id="61636921"/>
<evidence type="ECO:0000313" key="1">
    <source>
        <dbReference type="EMBL" id="SQF89539.1"/>
    </source>
</evidence>
<sequence>MKSKYCIKRCSTFISVIILASVMPLVHGYEQSITAVFKQNPSNPNENKFVNTTPISGFCLVRPGSCTEPGIFSIRVRIGSLLNSPIQANHSSVREGVMFNVPSAWRKVELTSENGDRQEVEVRISGIGVQMEFAQDVQTLKTPPWTSFADAHNNLWHGGGLEYPPGVCRYTSTVAFTARYSNFFWKTPSVGICPKKARYRIPNIRYDYFDMAYELRTPNPLGMPTGEYRGTISYSVGPGKDFDFGDLMIPDDPMLNMNFALSVQHTLKVEIPPGGNNVELVPQEGWQSWIQKGRRPTRFFRDQTFNISASSPFNIYMECEHQSDDTCAIKSESGDSVPLKVSVTLPLGVGNEIGQPVKYLPLLTYVQPGRQFIPTQYLDRRRGTLHFEVPANNMRQMLLSGAPSKYTGDVTVIWDSDL</sequence>
<gene>
    <name evidence="1" type="ORF">NCTC10038_00922</name>
</gene>
<evidence type="ECO:0000313" key="2">
    <source>
        <dbReference type="Proteomes" id="UP000248640"/>
    </source>
</evidence>
<reference evidence="1 2" key="1">
    <citation type="submission" date="2018-06" db="EMBL/GenBank/DDBJ databases">
        <authorList>
            <consortium name="Pathogen Informatics"/>
            <person name="Doyle S."/>
        </authorList>
    </citation>
    <scope>NUCLEOTIDE SEQUENCE [LARGE SCALE GENOMIC DNA]</scope>
    <source>
        <strain evidence="1 2">NCTC10038</strain>
    </source>
</reference>